<feature type="region of interest" description="Disordered" evidence="1">
    <location>
        <begin position="470"/>
        <end position="513"/>
    </location>
</feature>
<feature type="compositionally biased region" description="Gly residues" evidence="1">
    <location>
        <begin position="340"/>
        <end position="353"/>
    </location>
</feature>
<feature type="compositionally biased region" description="Basic and acidic residues" evidence="1">
    <location>
        <begin position="487"/>
        <end position="504"/>
    </location>
</feature>
<keyword evidence="6" id="KW-1185">Reference proteome</keyword>
<feature type="domain" description="GTPase-associated protein 1 middle" evidence="3">
    <location>
        <begin position="150"/>
        <end position="245"/>
    </location>
</feature>
<evidence type="ECO:0000313" key="5">
    <source>
        <dbReference type="EMBL" id="QJS09322.1"/>
    </source>
</evidence>
<proteinExistence type="predicted"/>
<feature type="region of interest" description="Disordered" evidence="1">
    <location>
        <begin position="861"/>
        <end position="880"/>
    </location>
</feature>
<evidence type="ECO:0000259" key="2">
    <source>
        <dbReference type="Pfam" id="PF20013"/>
    </source>
</evidence>
<feature type="domain" description="GTPase-associated protein 1-like C-terminal" evidence="4">
    <location>
        <begin position="266"/>
        <end position="838"/>
    </location>
</feature>
<evidence type="ECO:0000259" key="4">
    <source>
        <dbReference type="Pfam" id="PF20052"/>
    </source>
</evidence>
<dbReference type="InterPro" id="IPR049532">
    <property type="entry name" value="GAP1-like_C"/>
</dbReference>
<dbReference type="Pfam" id="PF20052">
    <property type="entry name" value="GAP1-C"/>
    <property type="match status" value="1"/>
</dbReference>
<feature type="domain" description="GTPase-associated protein 1 N-terminal" evidence="2">
    <location>
        <begin position="3"/>
        <end position="135"/>
    </location>
</feature>
<sequence length="880" mass="92289">MNLAQLHYTSAPPGPDGSGFRFTAVSPGVPATLLREAEQLIGYEPPRDLPDRPDGEQLKSFPRSLSCTELSDGGRLLCRSVYTGADYSGRWGNFHAHAVHLPAGVRLPDGALPITAWESPRWADATPPGGRPEPIDRFAPSGLLRRDGLVAFARSRADRLAAFFADLRTLADGSDARQIVLVERDSADVAQWIALACTVLPRELAHRLTFTTYTRRPLQARQQIVGALPSSEPVGHDHRFRVHDGTGRTAAEPVADVWAEVCARIWTAGRPELFRDAVRDAGDTAGEVGPLAVTALAERIALPAVARAAAARWATDHAAALPEPTLTALIGELARETGPGDVGDGGDATGSGDSGDSRDFGGGEPAALAALLARLDGQVPTAVSAPLAARVLTLAVRGRGPVPALGAGSLTPQVRAALSRDLAAALRHGIADTRGPAIGRPLELLRVADLLDVDCADLLPEYAGRAARELVSGEPAGDRTAATGEPAGDRTRVSAEPTRDRAPADAKAAGARTGGARSDAALLDAVHAHPALRTALFGALNALAAAHPVAVAGRLAGSGLPVAPDPRFPHLRMCVLGDAAGPAGGDRRGRFRAVLQTAGVSPHADPAVLHTAFRLVWPDELPTGEEASLLLNELGSDAHRLAGTRDPLVAAALAAPAEDAAVPLLAADLLRCFTAELAPAHRVPLLLLEFTALLGTDGEGENWVERVRALRDGAVEPVPDQVTRRVHDALARRLLTVPVPESELYALARSGDPALLAAYERAARGAAVAERLRTVPSYAAARFCDWTAYPDTHPGWEATRTALLAKVLRPVVRAMPAEDQAAVEEALRRTGRGRLDAYRAWNRPGALGRLAGRLTGRGRREDAGAAWHGDVQPPAGGGAR</sequence>
<evidence type="ECO:0000256" key="1">
    <source>
        <dbReference type="SAM" id="MobiDB-lite"/>
    </source>
</evidence>
<dbReference type="RefSeq" id="WP_171151706.1">
    <property type="nucleotide sequence ID" value="NZ_CP053189.1"/>
</dbReference>
<dbReference type="EMBL" id="CP053189">
    <property type="protein sequence ID" value="QJS09322.1"/>
    <property type="molecule type" value="Genomic_DNA"/>
</dbReference>
<dbReference type="InterPro" id="IPR045401">
    <property type="entry name" value="GAP1-M"/>
</dbReference>
<dbReference type="KEGG" id="sarg:HKX69_07190"/>
<feature type="region of interest" description="Disordered" evidence="1">
    <location>
        <begin position="335"/>
        <end position="360"/>
    </location>
</feature>
<evidence type="ECO:0000259" key="3">
    <source>
        <dbReference type="Pfam" id="PF20014"/>
    </source>
</evidence>
<reference evidence="5 6" key="1">
    <citation type="submission" date="2020-05" db="EMBL/GenBank/DDBJ databases">
        <authorList>
            <person name="Li K."/>
        </authorList>
    </citation>
    <scope>NUCLEOTIDE SEQUENCE [LARGE SCALE GENOMIC DNA]</scope>
    <source>
        <strain evidence="6">jing01</strain>
    </source>
</reference>
<accession>A0A6M4PED6</accession>
<dbReference type="AlphaFoldDB" id="A0A6M4PED6"/>
<protein>
    <submittedName>
        <fullName evidence="5">Uncharacterized protein</fullName>
    </submittedName>
</protein>
<name>A0A6M4PED6_9ACTN</name>
<dbReference type="Proteomes" id="UP000502641">
    <property type="component" value="Chromosome"/>
</dbReference>
<organism evidence="5 6">
    <name type="scientific">Streptomyces argyrophylli</name>
    <dbReference type="NCBI Taxonomy" id="2726118"/>
    <lineage>
        <taxon>Bacteria</taxon>
        <taxon>Bacillati</taxon>
        <taxon>Actinomycetota</taxon>
        <taxon>Actinomycetes</taxon>
        <taxon>Kitasatosporales</taxon>
        <taxon>Streptomycetaceae</taxon>
        <taxon>Streptomyces</taxon>
    </lineage>
</organism>
<dbReference type="InterPro" id="IPR045402">
    <property type="entry name" value="GAP1-N2"/>
</dbReference>
<dbReference type="Pfam" id="PF20014">
    <property type="entry name" value="GAP1-M"/>
    <property type="match status" value="1"/>
</dbReference>
<gene>
    <name evidence="5" type="ORF">HKX69_07190</name>
</gene>
<dbReference type="Pfam" id="PF20013">
    <property type="entry name" value="GAP1-N2"/>
    <property type="match status" value="1"/>
</dbReference>
<evidence type="ECO:0000313" key="6">
    <source>
        <dbReference type="Proteomes" id="UP000502641"/>
    </source>
</evidence>